<proteinExistence type="inferred from homology"/>
<dbReference type="PANTHER" id="PTHR35174:SF3">
    <property type="entry name" value="BLL7171 PROTEIN"/>
    <property type="match status" value="1"/>
</dbReference>
<dbReference type="SUPFAM" id="SSF54909">
    <property type="entry name" value="Dimeric alpha+beta barrel"/>
    <property type="match status" value="1"/>
</dbReference>
<evidence type="ECO:0000313" key="4">
    <source>
        <dbReference type="Proteomes" id="UP000545761"/>
    </source>
</evidence>
<sequence>MAQYAILIYAKTHVDEAEVIPGAREAHDRHFEDMVESGALVAAFALQPAADTATSIRGDVVTDGPFVDAKEVIAGFAIIEAPDLDAALKIARANPATQQGGGVEVRPVEGGFIADRPAAA</sequence>
<dbReference type="InterPro" id="IPR011008">
    <property type="entry name" value="Dimeric_a/b-barrel"/>
</dbReference>
<evidence type="ECO:0000259" key="2">
    <source>
        <dbReference type="Pfam" id="PF03795"/>
    </source>
</evidence>
<gene>
    <name evidence="3" type="ORF">H1D24_11865</name>
</gene>
<comment type="similarity">
    <text evidence="1">Belongs to the YciI family.</text>
</comment>
<name>A0A7W0I8N0_9ACTN</name>
<accession>A0A7W0I8N0</accession>
<dbReference type="Gene3D" id="3.30.70.1060">
    <property type="entry name" value="Dimeric alpha+beta barrel"/>
    <property type="match status" value="1"/>
</dbReference>
<organism evidence="3 4">
    <name type="scientific">Streptomyces himalayensis subsp. himalayensis</name>
    <dbReference type="NCBI Taxonomy" id="2756131"/>
    <lineage>
        <taxon>Bacteria</taxon>
        <taxon>Bacillati</taxon>
        <taxon>Actinomycetota</taxon>
        <taxon>Actinomycetes</taxon>
        <taxon>Kitasatosporales</taxon>
        <taxon>Streptomycetaceae</taxon>
        <taxon>Streptomyces</taxon>
        <taxon>Streptomyces himalayensis</taxon>
    </lineage>
</organism>
<dbReference type="Proteomes" id="UP000545761">
    <property type="component" value="Unassembled WGS sequence"/>
</dbReference>
<protein>
    <recommendedName>
        <fullName evidence="2">YCII-related domain-containing protein</fullName>
    </recommendedName>
</protein>
<evidence type="ECO:0000313" key="3">
    <source>
        <dbReference type="EMBL" id="MBA2946487.1"/>
    </source>
</evidence>
<comment type="caution">
    <text evidence="3">The sequence shown here is derived from an EMBL/GenBank/DDBJ whole genome shotgun (WGS) entry which is preliminary data.</text>
</comment>
<dbReference type="InterPro" id="IPR005545">
    <property type="entry name" value="YCII"/>
</dbReference>
<dbReference type="AlphaFoldDB" id="A0A7W0I8N0"/>
<dbReference type="RefSeq" id="WP_181657426.1">
    <property type="nucleotide sequence ID" value="NZ_JACEHE010000006.1"/>
</dbReference>
<dbReference type="PANTHER" id="PTHR35174">
    <property type="entry name" value="BLL7171 PROTEIN-RELATED"/>
    <property type="match status" value="1"/>
</dbReference>
<dbReference type="Pfam" id="PF03795">
    <property type="entry name" value="YCII"/>
    <property type="match status" value="1"/>
</dbReference>
<dbReference type="EMBL" id="JACEHE010000006">
    <property type="protein sequence ID" value="MBA2946487.1"/>
    <property type="molecule type" value="Genomic_DNA"/>
</dbReference>
<feature type="domain" description="YCII-related" evidence="2">
    <location>
        <begin position="3"/>
        <end position="108"/>
    </location>
</feature>
<reference evidence="3 4" key="1">
    <citation type="submission" date="2020-07" db="EMBL/GenBank/DDBJ databases">
        <title>Streptomyces isolated from Indian soil.</title>
        <authorList>
            <person name="Mandal S."/>
            <person name="Maiti P.K."/>
        </authorList>
    </citation>
    <scope>NUCLEOTIDE SEQUENCE [LARGE SCALE GENOMIC DNA]</scope>
    <source>
        <strain evidence="3 4">PSKA28</strain>
    </source>
</reference>
<evidence type="ECO:0000256" key="1">
    <source>
        <dbReference type="ARBA" id="ARBA00007689"/>
    </source>
</evidence>